<dbReference type="KEGG" id="talb:FTW19_07790"/>
<keyword evidence="2" id="KW-0489">Methyltransferase</keyword>
<evidence type="ECO:0000259" key="1">
    <source>
        <dbReference type="Pfam" id="PF13649"/>
    </source>
</evidence>
<reference evidence="2 3" key="1">
    <citation type="submission" date="2019-08" db="EMBL/GenBank/DDBJ databases">
        <title>Complete genome sequence of Terriglobus albidus strain ORNL.</title>
        <authorList>
            <person name="Podar M."/>
        </authorList>
    </citation>
    <scope>NUCLEOTIDE SEQUENCE [LARGE SCALE GENOMIC DNA]</scope>
    <source>
        <strain evidence="2 3">ORNL</strain>
    </source>
</reference>
<gene>
    <name evidence="2" type="ORF">FTW19_07790</name>
</gene>
<accession>A0A5B9E9X0</accession>
<organism evidence="2 3">
    <name type="scientific">Terriglobus albidus</name>
    <dbReference type="NCBI Taxonomy" id="1592106"/>
    <lineage>
        <taxon>Bacteria</taxon>
        <taxon>Pseudomonadati</taxon>
        <taxon>Acidobacteriota</taxon>
        <taxon>Terriglobia</taxon>
        <taxon>Terriglobales</taxon>
        <taxon>Acidobacteriaceae</taxon>
        <taxon>Terriglobus</taxon>
    </lineage>
</organism>
<dbReference type="Proteomes" id="UP000321820">
    <property type="component" value="Chromosome"/>
</dbReference>
<dbReference type="OrthoDB" id="9760689at2"/>
<evidence type="ECO:0000313" key="3">
    <source>
        <dbReference type="Proteomes" id="UP000321820"/>
    </source>
</evidence>
<dbReference type="GO" id="GO:0008168">
    <property type="term" value="F:methyltransferase activity"/>
    <property type="evidence" value="ECO:0007669"/>
    <property type="project" value="UniProtKB-KW"/>
</dbReference>
<keyword evidence="3" id="KW-1185">Reference proteome</keyword>
<dbReference type="Pfam" id="PF13649">
    <property type="entry name" value="Methyltransf_25"/>
    <property type="match status" value="1"/>
</dbReference>
<sequence length="223" mass="23692">MKTAEVQQLPKTSGLVLHKAAQYDLLLWLLTLGRERNFRERALGLANLSPGESVLDIGCGTGTLAIAAKRQVGSNGRVHGIDASSEMIRRASRKASKAGTDVAFQTGLVESLPFCDGSFDVVLSTLMLHHLPGTLRSQCAAEVRRVLKPEGRLLAIDFGTSPGEKGIVAHFHRHGHINLSEMAAIFRGAGLQISESGTVGIGDLEYLLAVSPCCDASAEQGAH</sequence>
<dbReference type="Gene3D" id="3.40.50.150">
    <property type="entry name" value="Vaccinia Virus protein VP39"/>
    <property type="match status" value="1"/>
</dbReference>
<dbReference type="CDD" id="cd02440">
    <property type="entry name" value="AdoMet_MTases"/>
    <property type="match status" value="1"/>
</dbReference>
<keyword evidence="2" id="KW-0808">Transferase</keyword>
<dbReference type="PANTHER" id="PTHR43591">
    <property type="entry name" value="METHYLTRANSFERASE"/>
    <property type="match status" value="1"/>
</dbReference>
<name>A0A5B9E9X0_9BACT</name>
<feature type="domain" description="Methyltransferase" evidence="1">
    <location>
        <begin position="54"/>
        <end position="151"/>
    </location>
</feature>
<protein>
    <submittedName>
        <fullName evidence="2">Methyltransferase domain-containing protein</fullName>
    </submittedName>
</protein>
<dbReference type="RefSeq" id="WP_147647095.1">
    <property type="nucleotide sequence ID" value="NZ_CP042806.1"/>
</dbReference>
<evidence type="ECO:0000313" key="2">
    <source>
        <dbReference type="EMBL" id="QEE27905.1"/>
    </source>
</evidence>
<dbReference type="SUPFAM" id="SSF53335">
    <property type="entry name" value="S-adenosyl-L-methionine-dependent methyltransferases"/>
    <property type="match status" value="1"/>
</dbReference>
<dbReference type="InterPro" id="IPR041698">
    <property type="entry name" value="Methyltransf_25"/>
</dbReference>
<dbReference type="AlphaFoldDB" id="A0A5B9E9X0"/>
<dbReference type="GO" id="GO:0032259">
    <property type="term" value="P:methylation"/>
    <property type="evidence" value="ECO:0007669"/>
    <property type="project" value="UniProtKB-KW"/>
</dbReference>
<proteinExistence type="predicted"/>
<dbReference type="InterPro" id="IPR029063">
    <property type="entry name" value="SAM-dependent_MTases_sf"/>
</dbReference>
<dbReference type="EMBL" id="CP042806">
    <property type="protein sequence ID" value="QEE27905.1"/>
    <property type="molecule type" value="Genomic_DNA"/>
</dbReference>
<dbReference type="PANTHER" id="PTHR43591:SF24">
    <property type="entry name" value="2-METHOXY-6-POLYPRENYL-1,4-BENZOQUINOL METHYLASE, MITOCHONDRIAL"/>
    <property type="match status" value="1"/>
</dbReference>